<gene>
    <name evidence="2" type="ORF">BCO71171_04246</name>
</gene>
<evidence type="ECO:0000259" key="1">
    <source>
        <dbReference type="Pfam" id="PF16363"/>
    </source>
</evidence>
<dbReference type="RefSeq" id="WP_174974895.1">
    <property type="nucleotide sequence ID" value="NZ_CABVQT010000011.1"/>
</dbReference>
<reference evidence="2 3" key="1">
    <citation type="submission" date="2019-09" db="EMBL/GenBank/DDBJ databases">
        <authorList>
            <person name="Depoorter E."/>
        </authorList>
    </citation>
    <scope>NUCLEOTIDE SEQUENCE [LARGE SCALE GENOMIC DNA]</scope>
    <source>
        <strain evidence="2">R-71171</strain>
    </source>
</reference>
<dbReference type="SUPFAM" id="SSF51735">
    <property type="entry name" value="NAD(P)-binding Rossmann-fold domains"/>
    <property type="match status" value="1"/>
</dbReference>
<dbReference type="AlphaFoldDB" id="A0A6P2ZLJ8"/>
<dbReference type="Proteomes" id="UP000494182">
    <property type="component" value="Unassembled WGS sequence"/>
</dbReference>
<dbReference type="EMBL" id="CABVQT010000011">
    <property type="protein sequence ID" value="VWD35444.1"/>
    <property type="molecule type" value="Genomic_DNA"/>
</dbReference>
<dbReference type="NCBIfam" id="TIGR02622">
    <property type="entry name" value="CDP_4_6_dhtase"/>
    <property type="match status" value="1"/>
</dbReference>
<evidence type="ECO:0000313" key="3">
    <source>
        <dbReference type="Proteomes" id="UP000494182"/>
    </source>
</evidence>
<dbReference type="InterPro" id="IPR016040">
    <property type="entry name" value="NAD(P)-bd_dom"/>
</dbReference>
<name>A0A6P2ZLJ8_9BURK</name>
<proteinExistence type="predicted"/>
<evidence type="ECO:0000313" key="2">
    <source>
        <dbReference type="EMBL" id="VWD35444.1"/>
    </source>
</evidence>
<sequence>MSTASFWHGRRVFVTGHTGFKGAWLTLWLSNLGARVTGYALPPPTMPSLYALAGIAHLLAAETIADINDATQLAQSLQSAAPEVVFHLAAQPLVRDSYAMPVETFATNVMGTAHLLEAVRRTPSVRAVIVVTTDKCYENREWVWGYRETDPLGGHDPYSASKAAAEILTSAWRASFFSTGASIVTARAGNVIGGGDFARDRLLPDFVRAIEHEHDLEIRNPHAVRPWQFVLDPLQGYLELAERAYAGESGLDSAWNFGPDESSTRTVGEVIRRFADACAPWAPARIAFGAIQPQPHEATLLKLDTSKARAHLAWRPRLDLRETLEWTANWYRSYLAGADMHALTRMQLDQYMAGRADC</sequence>
<dbReference type="Pfam" id="PF16363">
    <property type="entry name" value="GDP_Man_Dehyd"/>
    <property type="match status" value="1"/>
</dbReference>
<accession>A0A6P2ZLJ8</accession>
<protein>
    <submittedName>
        <fullName evidence="2">CDP-glucose 4,6-dehydratase</fullName>
    </submittedName>
</protein>
<dbReference type="Gene3D" id="3.90.25.10">
    <property type="entry name" value="UDP-galactose 4-epimerase, domain 1"/>
    <property type="match status" value="1"/>
</dbReference>
<dbReference type="CDD" id="cd05252">
    <property type="entry name" value="CDP_GD_SDR_e"/>
    <property type="match status" value="1"/>
</dbReference>
<dbReference type="PANTHER" id="PTHR43000">
    <property type="entry name" value="DTDP-D-GLUCOSE 4,6-DEHYDRATASE-RELATED"/>
    <property type="match status" value="1"/>
</dbReference>
<organism evidence="2 3">
    <name type="scientific">Burkholderia contaminans</name>
    <dbReference type="NCBI Taxonomy" id="488447"/>
    <lineage>
        <taxon>Bacteria</taxon>
        <taxon>Pseudomonadati</taxon>
        <taxon>Pseudomonadota</taxon>
        <taxon>Betaproteobacteria</taxon>
        <taxon>Burkholderiales</taxon>
        <taxon>Burkholderiaceae</taxon>
        <taxon>Burkholderia</taxon>
        <taxon>Burkholderia cepacia complex</taxon>
    </lineage>
</organism>
<dbReference type="InterPro" id="IPR013445">
    <property type="entry name" value="CDP_4_6_deHydtase"/>
</dbReference>
<dbReference type="Gene3D" id="3.40.50.720">
    <property type="entry name" value="NAD(P)-binding Rossmann-like Domain"/>
    <property type="match status" value="1"/>
</dbReference>
<dbReference type="InterPro" id="IPR036291">
    <property type="entry name" value="NAD(P)-bd_dom_sf"/>
</dbReference>
<feature type="domain" description="NAD(P)-binding" evidence="1">
    <location>
        <begin position="13"/>
        <end position="325"/>
    </location>
</feature>